<gene>
    <name evidence="2" type="ORF">RUMCAL_03253</name>
</gene>
<evidence type="ECO:0000313" key="3">
    <source>
        <dbReference type="Proteomes" id="UP000016662"/>
    </source>
</evidence>
<organism evidence="2 3">
    <name type="scientific">Ruminococcus callidus ATCC 27760</name>
    <dbReference type="NCBI Taxonomy" id="411473"/>
    <lineage>
        <taxon>Bacteria</taxon>
        <taxon>Bacillati</taxon>
        <taxon>Bacillota</taxon>
        <taxon>Clostridia</taxon>
        <taxon>Eubacteriales</taxon>
        <taxon>Oscillospiraceae</taxon>
        <taxon>Ruminococcus</taxon>
    </lineage>
</organism>
<feature type="transmembrane region" description="Helical" evidence="1">
    <location>
        <begin position="7"/>
        <end position="28"/>
    </location>
</feature>
<name>U2LKS6_9FIRM</name>
<proteinExistence type="predicted"/>
<feature type="transmembrane region" description="Helical" evidence="1">
    <location>
        <begin position="135"/>
        <end position="154"/>
    </location>
</feature>
<dbReference type="Proteomes" id="UP000016662">
    <property type="component" value="Unassembled WGS sequence"/>
</dbReference>
<dbReference type="OrthoDB" id="48209at2"/>
<sequence>MQEFRRSVWIGFLWSIVFGTVLHFLYGWTGENRVVGLYAAINESPWEHLKLLFFPVLVYTVWEYIWVGHRWKGYVLTRAEGALLGMLTITALFYTYTGICGRHWLWADILTFVLGAAVTAFWTWKHTPHAKGGSWLGILLFAGVAVCFGIFSLFPPTVGIFTVP</sequence>
<dbReference type="eggNOG" id="ENOG50330VC">
    <property type="taxonomic scope" value="Bacteria"/>
</dbReference>
<dbReference type="Pfam" id="PF20122">
    <property type="entry name" value="DUF6512"/>
    <property type="match status" value="1"/>
</dbReference>
<dbReference type="STRING" id="411473.RUMCAL_03253"/>
<dbReference type="RefSeq" id="WP_021681482.1">
    <property type="nucleotide sequence ID" value="NZ_KI260354.1"/>
</dbReference>
<keyword evidence="1" id="KW-0472">Membrane</keyword>
<keyword evidence="1" id="KW-0812">Transmembrane</keyword>
<protein>
    <submittedName>
        <fullName evidence="2">Uncharacterized protein</fullName>
    </submittedName>
</protein>
<dbReference type="PATRIC" id="fig|411473.3.peg.2724"/>
<dbReference type="EMBL" id="AWVF01000434">
    <property type="protein sequence ID" value="ERJ87718.1"/>
    <property type="molecule type" value="Genomic_DNA"/>
</dbReference>
<feature type="transmembrane region" description="Helical" evidence="1">
    <location>
        <begin position="79"/>
        <end position="97"/>
    </location>
</feature>
<reference evidence="2 3" key="1">
    <citation type="submission" date="2013-07" db="EMBL/GenBank/DDBJ databases">
        <authorList>
            <person name="Weinstock G."/>
            <person name="Sodergren E."/>
            <person name="Wylie T."/>
            <person name="Fulton L."/>
            <person name="Fulton R."/>
            <person name="Fronick C."/>
            <person name="O'Laughlin M."/>
            <person name="Godfrey J."/>
            <person name="Miner T."/>
            <person name="Herter B."/>
            <person name="Appelbaum E."/>
            <person name="Cordes M."/>
            <person name="Lek S."/>
            <person name="Wollam A."/>
            <person name="Pepin K.H."/>
            <person name="Palsikar V.B."/>
            <person name="Mitreva M."/>
            <person name="Wilson R.K."/>
        </authorList>
    </citation>
    <scope>NUCLEOTIDE SEQUENCE [LARGE SCALE GENOMIC DNA]</scope>
    <source>
        <strain evidence="2 3">ATCC 27760</strain>
    </source>
</reference>
<dbReference type="InterPro" id="IPR045407">
    <property type="entry name" value="DUF6512"/>
</dbReference>
<evidence type="ECO:0000313" key="2">
    <source>
        <dbReference type="EMBL" id="ERJ87718.1"/>
    </source>
</evidence>
<feature type="transmembrane region" description="Helical" evidence="1">
    <location>
        <begin position="48"/>
        <end position="67"/>
    </location>
</feature>
<dbReference type="AlphaFoldDB" id="U2LKS6"/>
<accession>U2LKS6</accession>
<dbReference type="HOGENOM" id="CLU_111486_0_0_9"/>
<feature type="transmembrane region" description="Helical" evidence="1">
    <location>
        <begin position="103"/>
        <end position="123"/>
    </location>
</feature>
<evidence type="ECO:0000256" key="1">
    <source>
        <dbReference type="SAM" id="Phobius"/>
    </source>
</evidence>
<keyword evidence="3" id="KW-1185">Reference proteome</keyword>
<comment type="caution">
    <text evidence="2">The sequence shown here is derived from an EMBL/GenBank/DDBJ whole genome shotgun (WGS) entry which is preliminary data.</text>
</comment>
<keyword evidence="1" id="KW-1133">Transmembrane helix</keyword>